<evidence type="ECO:0000256" key="6">
    <source>
        <dbReference type="SAM" id="MobiDB-lite"/>
    </source>
</evidence>
<feature type="transmembrane region" description="Helical" evidence="7">
    <location>
        <begin position="197"/>
        <end position="216"/>
    </location>
</feature>
<feature type="transmembrane region" description="Helical" evidence="7">
    <location>
        <begin position="325"/>
        <end position="342"/>
    </location>
</feature>
<accession>A0A5C5ZSV9</accession>
<sequence>MSDTASQSPYRTAPDPERTTMPPGIPYIVGNEAAERFSFYGMKAILTVFVTKHLMDSSGALAPMTAEEAKALLGWFVAAVYITPFIGALIADRWWGKYPTILWLSLFYCAGHGVLAFVDVPINGVEPRWVLYAGLGLIALGAGGIKPCVTSHVGDQFGRANAPLIERVYGWFYFSINFGAFFSMLLTPILLDRLGTAWAFGVPGVLMAVATFVFWLGRNRFVHVPPAGPSYWRETFGDDGLRAMLNLTPLLLFVAMFWSLFDQTASAWVLQAEKMDRVLFGSVEPSAAQFQAVNSMFVLTLIPLLTYVVYPFAGRFVLLTPLRKIGAGMFVAAGAFAIAGYAETLIQAGETPTIYWQVLAYFVLTVSELLISITMLEFFYTQAPRKMKSIIMAFCMLSISVGNAFTALVNIFIVREDGSVMLPGASYYWFFTVGMLITACAYVVWSQFYRGRTYLQGDEVEELAVAKP</sequence>
<organism evidence="8 9">
    <name type="scientific">Pseudobythopirellula maris</name>
    <dbReference type="NCBI Taxonomy" id="2527991"/>
    <lineage>
        <taxon>Bacteria</taxon>
        <taxon>Pseudomonadati</taxon>
        <taxon>Planctomycetota</taxon>
        <taxon>Planctomycetia</taxon>
        <taxon>Pirellulales</taxon>
        <taxon>Lacipirellulaceae</taxon>
        <taxon>Pseudobythopirellula</taxon>
    </lineage>
</organism>
<dbReference type="Gene3D" id="1.20.1250.20">
    <property type="entry name" value="MFS general substrate transporter like domains"/>
    <property type="match status" value="2"/>
</dbReference>
<name>A0A5C5ZSV9_9BACT</name>
<keyword evidence="3 7" id="KW-0812">Transmembrane</keyword>
<keyword evidence="9" id="KW-1185">Reference proteome</keyword>
<feature type="transmembrane region" description="Helical" evidence="7">
    <location>
        <begin position="391"/>
        <end position="414"/>
    </location>
</feature>
<protein>
    <submittedName>
        <fullName evidence="8">Dipeptide and tripeptide permease A</fullName>
    </submittedName>
</protein>
<comment type="caution">
    <text evidence="8">The sequence shown here is derived from an EMBL/GenBank/DDBJ whole genome shotgun (WGS) entry which is preliminary data.</text>
</comment>
<comment type="similarity">
    <text evidence="2">Belongs to the major facilitator superfamily. Proton-dependent oligopeptide transporter (POT/PTR) (TC 2.A.17) family.</text>
</comment>
<dbReference type="CDD" id="cd17347">
    <property type="entry name" value="MFS_SLC15A1_2_like"/>
    <property type="match status" value="1"/>
</dbReference>
<evidence type="ECO:0000256" key="5">
    <source>
        <dbReference type="ARBA" id="ARBA00023136"/>
    </source>
</evidence>
<dbReference type="RefSeq" id="WP_197525378.1">
    <property type="nucleotide sequence ID" value="NZ_SJPQ01000001.1"/>
</dbReference>
<keyword evidence="5 7" id="KW-0472">Membrane</keyword>
<feature type="compositionally biased region" description="Polar residues" evidence="6">
    <location>
        <begin position="1"/>
        <end position="10"/>
    </location>
</feature>
<dbReference type="GO" id="GO:0006857">
    <property type="term" value="P:oligopeptide transport"/>
    <property type="evidence" value="ECO:0007669"/>
    <property type="project" value="InterPro"/>
</dbReference>
<feature type="transmembrane region" description="Helical" evidence="7">
    <location>
        <begin position="98"/>
        <end position="117"/>
    </location>
</feature>
<dbReference type="InterPro" id="IPR018456">
    <property type="entry name" value="PTR2_symporter_CS"/>
</dbReference>
<feature type="region of interest" description="Disordered" evidence="6">
    <location>
        <begin position="1"/>
        <end position="23"/>
    </location>
</feature>
<keyword evidence="4 7" id="KW-1133">Transmembrane helix</keyword>
<dbReference type="SUPFAM" id="SSF103473">
    <property type="entry name" value="MFS general substrate transporter"/>
    <property type="match status" value="1"/>
</dbReference>
<feature type="transmembrane region" description="Helical" evidence="7">
    <location>
        <begin position="290"/>
        <end position="313"/>
    </location>
</feature>
<dbReference type="GO" id="GO:0022857">
    <property type="term" value="F:transmembrane transporter activity"/>
    <property type="evidence" value="ECO:0007669"/>
    <property type="project" value="InterPro"/>
</dbReference>
<dbReference type="GO" id="GO:0016020">
    <property type="term" value="C:membrane"/>
    <property type="evidence" value="ECO:0007669"/>
    <property type="project" value="UniProtKB-SubCell"/>
</dbReference>
<evidence type="ECO:0000256" key="3">
    <source>
        <dbReference type="ARBA" id="ARBA00022692"/>
    </source>
</evidence>
<evidence type="ECO:0000256" key="1">
    <source>
        <dbReference type="ARBA" id="ARBA00004141"/>
    </source>
</evidence>
<dbReference type="Proteomes" id="UP000315440">
    <property type="component" value="Unassembled WGS sequence"/>
</dbReference>
<dbReference type="EMBL" id="SJPQ01000001">
    <property type="protein sequence ID" value="TWT90155.1"/>
    <property type="molecule type" value="Genomic_DNA"/>
</dbReference>
<dbReference type="PROSITE" id="PS01022">
    <property type="entry name" value="PTR2_1"/>
    <property type="match status" value="1"/>
</dbReference>
<evidence type="ECO:0000313" key="9">
    <source>
        <dbReference type="Proteomes" id="UP000315440"/>
    </source>
</evidence>
<reference evidence="8 9" key="1">
    <citation type="submission" date="2019-02" db="EMBL/GenBank/DDBJ databases">
        <title>Deep-cultivation of Planctomycetes and their phenomic and genomic characterization uncovers novel biology.</title>
        <authorList>
            <person name="Wiegand S."/>
            <person name="Jogler M."/>
            <person name="Boedeker C."/>
            <person name="Pinto D."/>
            <person name="Vollmers J."/>
            <person name="Rivas-Marin E."/>
            <person name="Kohn T."/>
            <person name="Peeters S.H."/>
            <person name="Heuer A."/>
            <person name="Rast P."/>
            <person name="Oberbeckmann S."/>
            <person name="Bunk B."/>
            <person name="Jeske O."/>
            <person name="Meyerdierks A."/>
            <person name="Storesund J.E."/>
            <person name="Kallscheuer N."/>
            <person name="Luecker S."/>
            <person name="Lage O.M."/>
            <person name="Pohl T."/>
            <person name="Merkel B.J."/>
            <person name="Hornburger P."/>
            <person name="Mueller R.-W."/>
            <person name="Bruemmer F."/>
            <person name="Labrenz M."/>
            <person name="Spormann A.M."/>
            <person name="Op Den Camp H."/>
            <person name="Overmann J."/>
            <person name="Amann R."/>
            <person name="Jetten M.S.M."/>
            <person name="Mascher T."/>
            <person name="Medema M.H."/>
            <person name="Devos D.P."/>
            <person name="Kaster A.-K."/>
            <person name="Ovreas L."/>
            <person name="Rohde M."/>
            <person name="Galperin M.Y."/>
            <person name="Jogler C."/>
        </authorList>
    </citation>
    <scope>NUCLEOTIDE SEQUENCE [LARGE SCALE GENOMIC DNA]</scope>
    <source>
        <strain evidence="8 9">Mal64</strain>
    </source>
</reference>
<dbReference type="InterPro" id="IPR036259">
    <property type="entry name" value="MFS_trans_sf"/>
</dbReference>
<feature type="transmembrane region" description="Helical" evidence="7">
    <location>
        <begin position="250"/>
        <end position="270"/>
    </location>
</feature>
<evidence type="ECO:0000256" key="7">
    <source>
        <dbReference type="SAM" id="Phobius"/>
    </source>
</evidence>
<dbReference type="PANTHER" id="PTHR11654">
    <property type="entry name" value="OLIGOPEPTIDE TRANSPORTER-RELATED"/>
    <property type="match status" value="1"/>
</dbReference>
<dbReference type="AlphaFoldDB" id="A0A5C5ZSV9"/>
<feature type="transmembrane region" description="Helical" evidence="7">
    <location>
        <begin position="426"/>
        <end position="445"/>
    </location>
</feature>
<feature type="transmembrane region" description="Helical" evidence="7">
    <location>
        <begin position="354"/>
        <end position="379"/>
    </location>
</feature>
<evidence type="ECO:0000256" key="4">
    <source>
        <dbReference type="ARBA" id="ARBA00022989"/>
    </source>
</evidence>
<feature type="transmembrane region" description="Helical" evidence="7">
    <location>
        <begin position="129"/>
        <end position="149"/>
    </location>
</feature>
<feature type="transmembrane region" description="Helical" evidence="7">
    <location>
        <begin position="170"/>
        <end position="191"/>
    </location>
</feature>
<proteinExistence type="inferred from homology"/>
<gene>
    <name evidence="8" type="primary">dtpA</name>
    <name evidence="8" type="ORF">Mal64_05390</name>
</gene>
<feature type="transmembrane region" description="Helical" evidence="7">
    <location>
        <begin position="72"/>
        <end position="91"/>
    </location>
</feature>
<evidence type="ECO:0000256" key="2">
    <source>
        <dbReference type="ARBA" id="ARBA00005982"/>
    </source>
</evidence>
<dbReference type="InterPro" id="IPR000109">
    <property type="entry name" value="POT_fam"/>
</dbReference>
<comment type="subcellular location">
    <subcellularLocation>
        <location evidence="1">Membrane</location>
        <topology evidence="1">Multi-pass membrane protein</topology>
    </subcellularLocation>
</comment>
<dbReference type="Pfam" id="PF00854">
    <property type="entry name" value="PTR2"/>
    <property type="match status" value="2"/>
</dbReference>
<evidence type="ECO:0000313" key="8">
    <source>
        <dbReference type="EMBL" id="TWT90155.1"/>
    </source>
</evidence>